<reference evidence="1 2" key="1">
    <citation type="submission" date="2022-03" db="EMBL/GenBank/DDBJ databases">
        <title>Complete genome analysis of Roseomonas KG 17.1 : a prolific producer of plant growth promoters.</title>
        <authorList>
            <person name="Saadouli I."/>
            <person name="Najjari A."/>
            <person name="Mosbah A."/>
            <person name="Ouzari H.I."/>
        </authorList>
    </citation>
    <scope>NUCLEOTIDE SEQUENCE [LARGE SCALE GENOMIC DNA]</scope>
    <source>
        <strain evidence="1 2">KG17-1</strain>
    </source>
</reference>
<dbReference type="Proteomes" id="UP001201985">
    <property type="component" value="Unassembled WGS sequence"/>
</dbReference>
<protein>
    <submittedName>
        <fullName evidence="1">Uncharacterized protein</fullName>
    </submittedName>
</protein>
<dbReference type="EMBL" id="JALBUU010000004">
    <property type="protein sequence ID" value="MCI0753837.1"/>
    <property type="molecule type" value="Genomic_DNA"/>
</dbReference>
<comment type="caution">
    <text evidence="1">The sequence shown here is derived from an EMBL/GenBank/DDBJ whole genome shotgun (WGS) entry which is preliminary data.</text>
</comment>
<sequence>MLEQSLSHLSSALAAAGHVAALRVAGRRDGASPEQEIAALAGEGLLAASLPVRLGGIGLGQGGDGAAMLAPPAVRIGEAGDDQRQPFFSGGA</sequence>
<name>A0ABS9W3H0_9PROT</name>
<gene>
    <name evidence="1" type="ORF">MON41_08700</name>
</gene>
<accession>A0ABS9W3H0</accession>
<keyword evidence="2" id="KW-1185">Reference proteome</keyword>
<evidence type="ECO:0000313" key="2">
    <source>
        <dbReference type="Proteomes" id="UP001201985"/>
    </source>
</evidence>
<dbReference type="RefSeq" id="WP_120007911.1">
    <property type="nucleotide sequence ID" value="NZ_JALBUU010000004.1"/>
</dbReference>
<evidence type="ECO:0000313" key="1">
    <source>
        <dbReference type="EMBL" id="MCI0753837.1"/>
    </source>
</evidence>
<proteinExistence type="predicted"/>
<organism evidence="1 2">
    <name type="scientific">Teichococcus vastitatis</name>
    <dbReference type="NCBI Taxonomy" id="2307076"/>
    <lineage>
        <taxon>Bacteria</taxon>
        <taxon>Pseudomonadati</taxon>
        <taxon>Pseudomonadota</taxon>
        <taxon>Alphaproteobacteria</taxon>
        <taxon>Acetobacterales</taxon>
        <taxon>Roseomonadaceae</taxon>
        <taxon>Roseomonas</taxon>
    </lineage>
</organism>